<feature type="transmembrane region" description="Helical" evidence="1">
    <location>
        <begin position="82"/>
        <end position="100"/>
    </location>
</feature>
<keyword evidence="1" id="KW-0472">Membrane</keyword>
<reference evidence="2 3" key="1">
    <citation type="submission" date="2018-05" db="EMBL/GenBank/DDBJ databases">
        <title>Complete genome sequence of Arcticibacterium luteifluviistationis SM1504T, a cytophagaceae bacterium isolated from Arctic surface seawater.</title>
        <authorList>
            <person name="Li Y."/>
            <person name="Qin Q.-L."/>
        </authorList>
    </citation>
    <scope>NUCLEOTIDE SEQUENCE [LARGE SCALE GENOMIC DNA]</scope>
    <source>
        <strain evidence="2 3">SM1504</strain>
    </source>
</reference>
<dbReference type="RefSeq" id="WP_111371668.1">
    <property type="nucleotide sequence ID" value="NZ_CP029480.1"/>
</dbReference>
<dbReference type="EMBL" id="CP029480">
    <property type="protein sequence ID" value="AWV98475.1"/>
    <property type="molecule type" value="Genomic_DNA"/>
</dbReference>
<name>A0A2Z4GBP1_9BACT</name>
<dbReference type="Proteomes" id="UP000249873">
    <property type="component" value="Chromosome"/>
</dbReference>
<dbReference type="OrthoDB" id="9966944at2"/>
<organism evidence="2 3">
    <name type="scientific">Arcticibacterium luteifluviistationis</name>
    <dbReference type="NCBI Taxonomy" id="1784714"/>
    <lineage>
        <taxon>Bacteria</taxon>
        <taxon>Pseudomonadati</taxon>
        <taxon>Bacteroidota</taxon>
        <taxon>Cytophagia</taxon>
        <taxon>Cytophagales</taxon>
        <taxon>Leadbetterellaceae</taxon>
        <taxon>Arcticibacterium</taxon>
    </lineage>
</organism>
<evidence type="ECO:0000313" key="3">
    <source>
        <dbReference type="Proteomes" id="UP000249873"/>
    </source>
</evidence>
<evidence type="ECO:0000256" key="1">
    <source>
        <dbReference type="SAM" id="Phobius"/>
    </source>
</evidence>
<proteinExistence type="predicted"/>
<sequence>MITLLENPFSTEPAQLEKEPELKPLNYTEVQLWKKPSIKQDSFLENRYTPYTSFVPEISTNDYSRPSVSSRPDEYEEESSNSLWWIIGGLVLIAIGYYWWERYFDKSPE</sequence>
<protein>
    <submittedName>
        <fullName evidence="2">Uncharacterized protein</fullName>
    </submittedName>
</protein>
<keyword evidence="1" id="KW-0812">Transmembrane</keyword>
<keyword evidence="1" id="KW-1133">Transmembrane helix</keyword>
<gene>
    <name evidence="2" type="ORF">DJ013_09945</name>
</gene>
<accession>A0A2Z4GBP1</accession>
<keyword evidence="3" id="KW-1185">Reference proteome</keyword>
<dbReference type="AlphaFoldDB" id="A0A2Z4GBP1"/>
<dbReference type="KEGG" id="als:DJ013_09945"/>
<evidence type="ECO:0000313" key="2">
    <source>
        <dbReference type="EMBL" id="AWV98475.1"/>
    </source>
</evidence>